<dbReference type="InterPro" id="IPR029058">
    <property type="entry name" value="AB_hydrolase_fold"/>
</dbReference>
<dbReference type="PRINTS" id="PR00111">
    <property type="entry name" value="ABHYDROLASE"/>
</dbReference>
<dbReference type="Gene3D" id="3.40.50.1820">
    <property type="entry name" value="alpha/beta hydrolase"/>
    <property type="match status" value="1"/>
</dbReference>
<dbReference type="EMBL" id="FOOX01000005">
    <property type="protein sequence ID" value="SFG45789.1"/>
    <property type="molecule type" value="Genomic_DNA"/>
</dbReference>
<dbReference type="OrthoDB" id="9775557at2"/>
<dbReference type="STRING" id="341036.SAMN05660649_01691"/>
<dbReference type="InterPro" id="IPR000073">
    <property type="entry name" value="AB_hydrolase_1"/>
</dbReference>
<dbReference type="InterPro" id="IPR050266">
    <property type="entry name" value="AB_hydrolase_sf"/>
</dbReference>
<evidence type="ECO:0000259" key="1">
    <source>
        <dbReference type="Pfam" id="PF12697"/>
    </source>
</evidence>
<protein>
    <submittedName>
        <fullName evidence="2">Pimeloyl-ACP methyl ester carboxylesterase</fullName>
    </submittedName>
</protein>
<evidence type="ECO:0000313" key="3">
    <source>
        <dbReference type="Proteomes" id="UP000199337"/>
    </source>
</evidence>
<feature type="domain" description="AB hydrolase-1" evidence="1">
    <location>
        <begin position="26"/>
        <end position="242"/>
    </location>
</feature>
<dbReference type="Proteomes" id="UP000199337">
    <property type="component" value="Unassembled WGS sequence"/>
</dbReference>
<proteinExistence type="predicted"/>
<accession>A0A1I2S1Z8</accession>
<dbReference type="AlphaFoldDB" id="A0A1I2S1Z8"/>
<organism evidence="2 3">
    <name type="scientific">Desulfotruncus arcticus DSM 17038</name>
    <dbReference type="NCBI Taxonomy" id="1121424"/>
    <lineage>
        <taxon>Bacteria</taxon>
        <taxon>Bacillati</taxon>
        <taxon>Bacillota</taxon>
        <taxon>Clostridia</taxon>
        <taxon>Eubacteriales</taxon>
        <taxon>Desulfallaceae</taxon>
        <taxon>Desulfotruncus</taxon>
    </lineage>
</organism>
<dbReference type="Pfam" id="PF12697">
    <property type="entry name" value="Abhydrolase_6"/>
    <property type="match status" value="1"/>
</dbReference>
<gene>
    <name evidence="2" type="ORF">SAMN05660649_01691</name>
</gene>
<dbReference type="PANTHER" id="PTHR43798">
    <property type="entry name" value="MONOACYLGLYCEROL LIPASE"/>
    <property type="match status" value="1"/>
</dbReference>
<evidence type="ECO:0000313" key="2">
    <source>
        <dbReference type="EMBL" id="SFG45789.1"/>
    </source>
</evidence>
<reference evidence="3" key="1">
    <citation type="submission" date="2016-10" db="EMBL/GenBank/DDBJ databases">
        <authorList>
            <person name="Varghese N."/>
            <person name="Submissions S."/>
        </authorList>
    </citation>
    <scope>NUCLEOTIDE SEQUENCE [LARGE SCALE GENOMIC DNA]</scope>
    <source>
        <strain evidence="3">DSM 17038</strain>
    </source>
</reference>
<name>A0A1I2S1Z8_9FIRM</name>
<dbReference type="SUPFAM" id="SSF53474">
    <property type="entry name" value="alpha/beta-Hydrolases"/>
    <property type="match status" value="1"/>
</dbReference>
<keyword evidence="3" id="KW-1185">Reference proteome</keyword>
<sequence>MPNVVIDGAVYHYSVKLPKKDPECAIVFVHGAGGSHKHWFYQVEGLGDRYLALALDLPGHGKSGGAATDKLEEYTDFVYNFCRHVLGTGFYLAGHSMGGAITMDFALNYAEDLQGIILIGTGARLRVAPAMLQTFASGKKFPQMIDFAYGNGASQKTLEIAKQEMEATDAQVYYKDFQACDNFDIMDRLHLLKSPCLILGASEDKLTPAKYSLYLAEKIQNSKVDIIDNAGHMMMLERHQEVNIKIEQFITERSELQ</sequence>